<evidence type="ECO:0000256" key="7">
    <source>
        <dbReference type="ARBA" id="ARBA00022692"/>
    </source>
</evidence>
<evidence type="ECO:0000256" key="1">
    <source>
        <dbReference type="ARBA" id="ARBA00004225"/>
    </source>
</evidence>
<dbReference type="RefSeq" id="YP_010134469.1">
    <property type="nucleotide sequence ID" value="NC_056800.1"/>
</dbReference>
<dbReference type="EMBL" id="MW732138">
    <property type="protein sequence ID" value="QWM93959.1"/>
    <property type="molecule type" value="Genomic_DNA"/>
</dbReference>
<keyword evidence="10 16" id="KW-1133">Transmembrane helix</keyword>
<comment type="subcellular location">
    <subcellularLocation>
        <location evidence="1">Mitochondrion membrane</location>
        <topology evidence="1">Multi-pass membrane protein</topology>
    </subcellularLocation>
</comment>
<dbReference type="GO" id="GO:0008137">
    <property type="term" value="F:NADH dehydrogenase (ubiquinone) activity"/>
    <property type="evidence" value="ECO:0007669"/>
    <property type="project" value="UniProtKB-EC"/>
</dbReference>
<evidence type="ECO:0000256" key="4">
    <source>
        <dbReference type="ARBA" id="ARBA00021095"/>
    </source>
</evidence>
<feature type="transmembrane region" description="Helical" evidence="16">
    <location>
        <begin position="67"/>
        <end position="85"/>
    </location>
</feature>
<keyword evidence="13 16" id="KW-0472">Membrane</keyword>
<evidence type="ECO:0000256" key="14">
    <source>
        <dbReference type="ARBA" id="ARBA00031019"/>
    </source>
</evidence>
<evidence type="ECO:0000256" key="10">
    <source>
        <dbReference type="ARBA" id="ARBA00022989"/>
    </source>
</evidence>
<evidence type="ECO:0000256" key="9">
    <source>
        <dbReference type="ARBA" id="ARBA00022982"/>
    </source>
</evidence>
<evidence type="ECO:0000256" key="15">
    <source>
        <dbReference type="ARBA" id="ARBA00049551"/>
    </source>
</evidence>
<evidence type="ECO:0000256" key="11">
    <source>
        <dbReference type="ARBA" id="ARBA00023027"/>
    </source>
</evidence>
<protein>
    <recommendedName>
        <fullName evidence="4">NADH-ubiquinone oxidoreductase chain 6</fullName>
        <ecNumber evidence="3">7.1.1.2</ecNumber>
    </recommendedName>
    <alternativeName>
        <fullName evidence="14">NADH dehydrogenase subunit 6</fullName>
    </alternativeName>
</protein>
<geneLocation type="mitochondrion" evidence="17"/>
<evidence type="ECO:0000256" key="3">
    <source>
        <dbReference type="ARBA" id="ARBA00012944"/>
    </source>
</evidence>
<gene>
    <name evidence="17" type="primary">ND6</name>
</gene>
<dbReference type="PANTHER" id="PTHR11435:SF1">
    <property type="entry name" value="NADH-UBIQUINONE OXIDOREDUCTASE CHAIN 6"/>
    <property type="match status" value="1"/>
</dbReference>
<accession>A0A8F1B8E6</accession>
<keyword evidence="12 17" id="KW-0496">Mitochondrion</keyword>
<organism evidence="17">
    <name type="scientific">Heortia vitessoides</name>
    <dbReference type="NCBI Taxonomy" id="1557813"/>
    <lineage>
        <taxon>Eukaryota</taxon>
        <taxon>Metazoa</taxon>
        <taxon>Ecdysozoa</taxon>
        <taxon>Arthropoda</taxon>
        <taxon>Hexapoda</taxon>
        <taxon>Insecta</taxon>
        <taxon>Pterygota</taxon>
        <taxon>Neoptera</taxon>
        <taxon>Endopterygota</taxon>
        <taxon>Lepidoptera</taxon>
        <taxon>Glossata</taxon>
        <taxon>Ditrysia</taxon>
        <taxon>Pyraloidea</taxon>
        <taxon>Crambidae</taxon>
        <taxon>Heortia</taxon>
    </lineage>
</organism>
<evidence type="ECO:0000256" key="13">
    <source>
        <dbReference type="ARBA" id="ARBA00023136"/>
    </source>
</evidence>
<dbReference type="AlphaFoldDB" id="A0A8F1B8E6"/>
<reference evidence="17" key="1">
    <citation type="journal article" date="2021" name="Insects">
        <title>The First Mitogenomes of the Subfamily Odontiinae (Lepidoptera, Crambidae) and Phylogenetic Analysis of Pyraloidea.</title>
        <authorList>
            <person name="Qi M."/>
            <person name="Zhao H."/>
            <person name="Yu F."/>
            <person name="Zhang A."/>
            <person name="Li H."/>
        </authorList>
    </citation>
    <scope>NUCLEOTIDE SEQUENCE</scope>
</reference>
<sequence length="193" mass="23166">MYNLQNYYFYKLFFDMTKMFLSLLIIMMSFLMMFLNHPLSMGLMILIQTFFICLISGMLIKTYWFSYILFLTFLGGLLVLFIYVSSIASNEMFNSSFLFKMILFYMILFSLMISILFMFNLKWMNMSNNNTDMNNLFNIYLFFNNENKINLSKLYNNQTFLMMMMMVIYLFITLIAVVKITNIFYGPIRSSIN</sequence>
<name>A0A8F1B8E6_9NEOP</name>
<comment type="catalytic activity">
    <reaction evidence="15">
        <text>a ubiquinone + NADH + 5 H(+)(in) = a ubiquinol + NAD(+) + 4 H(+)(out)</text>
        <dbReference type="Rhea" id="RHEA:29091"/>
        <dbReference type="Rhea" id="RHEA-COMP:9565"/>
        <dbReference type="Rhea" id="RHEA-COMP:9566"/>
        <dbReference type="ChEBI" id="CHEBI:15378"/>
        <dbReference type="ChEBI" id="CHEBI:16389"/>
        <dbReference type="ChEBI" id="CHEBI:17976"/>
        <dbReference type="ChEBI" id="CHEBI:57540"/>
        <dbReference type="ChEBI" id="CHEBI:57945"/>
        <dbReference type="EC" id="7.1.1.2"/>
    </reaction>
</comment>
<dbReference type="PANTHER" id="PTHR11435">
    <property type="entry name" value="NADH UBIQUINONE OXIDOREDUCTASE SUBUNIT ND6"/>
    <property type="match status" value="1"/>
</dbReference>
<dbReference type="GeneID" id="67124425"/>
<keyword evidence="7 16" id="KW-0812">Transmembrane</keyword>
<dbReference type="CTD" id="4541"/>
<feature type="transmembrane region" description="Helical" evidence="16">
    <location>
        <begin position="160"/>
        <end position="185"/>
    </location>
</feature>
<comment type="similarity">
    <text evidence="2">Belongs to the complex I subunit 6 family.</text>
</comment>
<dbReference type="EC" id="7.1.1.2" evidence="3"/>
<evidence type="ECO:0000256" key="16">
    <source>
        <dbReference type="SAM" id="Phobius"/>
    </source>
</evidence>
<feature type="transmembrane region" description="Helical" evidence="16">
    <location>
        <begin position="12"/>
        <end position="35"/>
    </location>
</feature>
<keyword evidence="5" id="KW-0813">Transport</keyword>
<proteinExistence type="inferred from homology"/>
<evidence type="ECO:0000256" key="8">
    <source>
        <dbReference type="ARBA" id="ARBA00022967"/>
    </source>
</evidence>
<evidence type="ECO:0000313" key="17">
    <source>
        <dbReference type="EMBL" id="QWM93959.1"/>
    </source>
</evidence>
<feature type="transmembrane region" description="Helical" evidence="16">
    <location>
        <begin position="41"/>
        <end position="60"/>
    </location>
</feature>
<evidence type="ECO:0000256" key="12">
    <source>
        <dbReference type="ARBA" id="ARBA00023128"/>
    </source>
</evidence>
<feature type="transmembrane region" description="Helical" evidence="16">
    <location>
        <begin position="97"/>
        <end position="119"/>
    </location>
</feature>
<evidence type="ECO:0000256" key="6">
    <source>
        <dbReference type="ARBA" id="ARBA00022660"/>
    </source>
</evidence>
<evidence type="ECO:0000256" key="2">
    <source>
        <dbReference type="ARBA" id="ARBA00005698"/>
    </source>
</evidence>
<keyword evidence="11" id="KW-0520">NAD</keyword>
<keyword evidence="6" id="KW-0679">Respiratory chain</keyword>
<evidence type="ECO:0000256" key="5">
    <source>
        <dbReference type="ARBA" id="ARBA00022448"/>
    </source>
</evidence>
<keyword evidence="8" id="KW-1278">Translocase</keyword>
<dbReference type="GO" id="GO:0031966">
    <property type="term" value="C:mitochondrial membrane"/>
    <property type="evidence" value="ECO:0007669"/>
    <property type="project" value="UniProtKB-SubCell"/>
</dbReference>
<dbReference type="InterPro" id="IPR050269">
    <property type="entry name" value="ComplexI_Subunit6"/>
</dbReference>
<keyword evidence="9" id="KW-0249">Electron transport</keyword>